<gene>
    <name evidence="5" type="ORF">F5984_23700</name>
</gene>
<dbReference type="InterPro" id="IPR011010">
    <property type="entry name" value="DNA_brk_join_enz"/>
</dbReference>
<dbReference type="Proteomes" id="UP000488299">
    <property type="component" value="Unassembled WGS sequence"/>
</dbReference>
<dbReference type="Gene3D" id="1.10.443.10">
    <property type="entry name" value="Intergrase catalytic core"/>
    <property type="match status" value="1"/>
</dbReference>
<dbReference type="SUPFAM" id="SSF56349">
    <property type="entry name" value="DNA breaking-rejoining enzymes"/>
    <property type="match status" value="1"/>
</dbReference>
<feature type="domain" description="Tyr recombinase" evidence="4">
    <location>
        <begin position="234"/>
        <end position="405"/>
    </location>
</feature>
<reference evidence="5 6" key="1">
    <citation type="submission" date="2019-10" db="EMBL/GenBank/DDBJ databases">
        <title>Rudanella paleaurantiibacter sp. nov., isolated from sludge.</title>
        <authorList>
            <person name="Xu S.Q."/>
        </authorList>
    </citation>
    <scope>NUCLEOTIDE SEQUENCE [LARGE SCALE GENOMIC DNA]</scope>
    <source>
        <strain evidence="5 6">HX-22-17</strain>
    </source>
</reference>
<dbReference type="RefSeq" id="WP_152126708.1">
    <property type="nucleotide sequence ID" value="NZ_WELI01000014.1"/>
</dbReference>
<dbReference type="InterPro" id="IPR013762">
    <property type="entry name" value="Integrase-like_cat_sf"/>
</dbReference>
<dbReference type="GO" id="GO:0003677">
    <property type="term" value="F:DNA binding"/>
    <property type="evidence" value="ECO:0007669"/>
    <property type="project" value="UniProtKB-KW"/>
</dbReference>
<dbReference type="InterPro" id="IPR002104">
    <property type="entry name" value="Integrase_catalytic"/>
</dbReference>
<comment type="caution">
    <text evidence="5">The sequence shown here is derived from an EMBL/GenBank/DDBJ whole genome shotgun (WGS) entry which is preliminary data.</text>
</comment>
<dbReference type="PANTHER" id="PTHR30349:SF41">
    <property type="entry name" value="INTEGRASE_RECOMBINASE PROTEIN MJ0367-RELATED"/>
    <property type="match status" value="1"/>
</dbReference>
<keyword evidence="6" id="KW-1185">Reference proteome</keyword>
<comment type="similarity">
    <text evidence="1">Belongs to the 'phage' integrase family.</text>
</comment>
<dbReference type="PANTHER" id="PTHR30349">
    <property type="entry name" value="PHAGE INTEGRASE-RELATED"/>
    <property type="match status" value="1"/>
</dbReference>
<evidence type="ECO:0000256" key="2">
    <source>
        <dbReference type="ARBA" id="ARBA00023125"/>
    </source>
</evidence>
<dbReference type="PROSITE" id="PS51898">
    <property type="entry name" value="TYR_RECOMBINASE"/>
    <property type="match status" value="1"/>
</dbReference>
<evidence type="ECO:0000256" key="3">
    <source>
        <dbReference type="ARBA" id="ARBA00023172"/>
    </source>
</evidence>
<keyword evidence="2" id="KW-0238">DNA-binding</keyword>
<dbReference type="Gene3D" id="1.10.150.130">
    <property type="match status" value="1"/>
</dbReference>
<dbReference type="GO" id="GO:0015074">
    <property type="term" value="P:DNA integration"/>
    <property type="evidence" value="ECO:0007669"/>
    <property type="project" value="InterPro"/>
</dbReference>
<evidence type="ECO:0000313" key="5">
    <source>
        <dbReference type="EMBL" id="KAB7726635.1"/>
    </source>
</evidence>
<organism evidence="5 6">
    <name type="scientific">Rudanella paleaurantiibacter</name>
    <dbReference type="NCBI Taxonomy" id="2614655"/>
    <lineage>
        <taxon>Bacteria</taxon>
        <taxon>Pseudomonadati</taxon>
        <taxon>Bacteroidota</taxon>
        <taxon>Cytophagia</taxon>
        <taxon>Cytophagales</taxon>
        <taxon>Cytophagaceae</taxon>
        <taxon>Rudanella</taxon>
    </lineage>
</organism>
<evidence type="ECO:0000313" key="6">
    <source>
        <dbReference type="Proteomes" id="UP000488299"/>
    </source>
</evidence>
<accession>A0A7J5TT53</accession>
<dbReference type="AlphaFoldDB" id="A0A7J5TT53"/>
<evidence type="ECO:0000259" key="4">
    <source>
        <dbReference type="PROSITE" id="PS51898"/>
    </source>
</evidence>
<dbReference type="Pfam" id="PF00589">
    <property type="entry name" value="Phage_integrase"/>
    <property type="match status" value="1"/>
</dbReference>
<dbReference type="InterPro" id="IPR050090">
    <property type="entry name" value="Tyrosine_recombinase_XerCD"/>
</dbReference>
<keyword evidence="3" id="KW-0233">DNA recombination</keyword>
<proteinExistence type="inferred from homology"/>
<dbReference type="InterPro" id="IPR010998">
    <property type="entry name" value="Integrase_recombinase_N"/>
</dbReference>
<name>A0A7J5TT53_9BACT</name>
<evidence type="ECO:0000256" key="1">
    <source>
        <dbReference type="ARBA" id="ARBA00008857"/>
    </source>
</evidence>
<sequence length="409" mass="47093">MDTVFSSIIPVPTSTSQHHPYPAGNHFTVSQLVEAYANWYFTGERQQRRYTSNYAKLVKKYLIYCLKNNKPVAFGHIDYRSMVKPSYISPVKSFLFFYQQLGCPPVTSDPIQTKRAPAGNELVLQFIYEAGQLRGDESKSTYQKSLNAFFLWLEKQRQQGDMSVGFDGPGVERFVHDCRQRRLSPFTINLRIAALKALAKWVLENAERFSFNEVQKKGMDLVTRVTPLATEKTFYKEALTKQQRYQLIEQCTEPLTTCLVSLMVYSGLRTVELIRLRHGDINLVEGMILVLGKGKYTQQKVKLFKPTMDHLRCYLEHHHSGCADDLLFPQLTTRKVRHHVDAIFLKSGLKAKGISAHSLRHTAAQLLLEAGVDGVYVQQHLRHARFDTTQLYTKRKTKELYMTKLPDDF</sequence>
<protein>
    <submittedName>
        <fullName evidence="5">Tyrosine-type recombinase/integrase</fullName>
    </submittedName>
</protein>
<dbReference type="GO" id="GO:0006310">
    <property type="term" value="P:DNA recombination"/>
    <property type="evidence" value="ECO:0007669"/>
    <property type="project" value="UniProtKB-KW"/>
</dbReference>
<dbReference type="EMBL" id="WELI01000014">
    <property type="protein sequence ID" value="KAB7726635.1"/>
    <property type="molecule type" value="Genomic_DNA"/>
</dbReference>